<protein>
    <submittedName>
        <fullName evidence="1">Uncharacterized protein</fullName>
    </submittedName>
</protein>
<evidence type="ECO:0000313" key="2">
    <source>
        <dbReference type="Proteomes" id="UP001625374"/>
    </source>
</evidence>
<comment type="caution">
    <text evidence="1">The sequence shown here is derived from an EMBL/GenBank/DDBJ whole genome shotgun (WGS) entry which is preliminary data.</text>
</comment>
<organism evidence="1 2">
    <name type="scientific">Marinilactibacillus psychrotolerans</name>
    <dbReference type="NCBI Taxonomy" id="191770"/>
    <lineage>
        <taxon>Bacteria</taxon>
        <taxon>Bacillati</taxon>
        <taxon>Bacillota</taxon>
        <taxon>Bacilli</taxon>
        <taxon>Lactobacillales</taxon>
        <taxon>Carnobacteriaceae</taxon>
        <taxon>Marinilactibacillus</taxon>
    </lineage>
</organism>
<reference evidence="1 2" key="1">
    <citation type="submission" date="2024-08" db="EMBL/GenBank/DDBJ databases">
        <authorList>
            <person name="Arias E."/>
        </authorList>
    </citation>
    <scope>NUCLEOTIDE SEQUENCE [LARGE SCALE GENOMIC DNA]</scope>
    <source>
        <strain evidence="1 2">FAM 24106</strain>
    </source>
</reference>
<sequence length="40" mass="4731">MTLFEEYDSFTGKNNKKKWTILLELVSKYGAKGKTKQWAF</sequence>
<accession>A0ABW8UGF8</accession>
<evidence type="ECO:0000313" key="1">
    <source>
        <dbReference type="EMBL" id="MFL2102011.1"/>
    </source>
</evidence>
<name>A0ABW8UGF8_9LACT</name>
<proteinExistence type="predicted"/>
<dbReference type="RefSeq" id="WP_407142209.1">
    <property type="nucleotide sequence ID" value="NZ_JBGQQI010000039.1"/>
</dbReference>
<keyword evidence="2" id="KW-1185">Reference proteome</keyword>
<gene>
    <name evidence="1" type="ORF">ACEN37_01970</name>
</gene>
<dbReference type="EMBL" id="JBGQQK010000003">
    <property type="protein sequence ID" value="MFL2102011.1"/>
    <property type="molecule type" value="Genomic_DNA"/>
</dbReference>
<dbReference type="Proteomes" id="UP001625374">
    <property type="component" value="Unassembled WGS sequence"/>
</dbReference>